<reference evidence="2" key="2">
    <citation type="submission" date="2013-04" db="UniProtKB">
        <authorList>
            <consortium name="EnsemblPlants"/>
        </authorList>
    </citation>
    <scope>IDENTIFICATION</scope>
</reference>
<dbReference type="RefSeq" id="XP_015693994.1">
    <property type="nucleotide sequence ID" value="XM_015838508.2"/>
</dbReference>
<evidence type="ECO:0000313" key="3">
    <source>
        <dbReference type="Proteomes" id="UP000006038"/>
    </source>
</evidence>
<dbReference type="eggNOG" id="ENOG502R4DY">
    <property type="taxonomic scope" value="Eukaryota"/>
</dbReference>
<feature type="transmembrane region" description="Helical" evidence="1">
    <location>
        <begin position="71"/>
        <end position="88"/>
    </location>
</feature>
<evidence type="ECO:0000313" key="2">
    <source>
        <dbReference type="EnsemblPlants" id="OB06G12820.1"/>
    </source>
</evidence>
<sequence>MERHSALTKIGFCVLLANSALAIYSSRGHAGSVAFVLAADAALALLFVALAKYERAAEEGDAAAGGKIKGAVWALSTLLTAMFASRVAPLMPPFAAAAVWLMSAATAIAGFWAFFLSNP</sequence>
<dbReference type="EnsemblPlants" id="OB06G12820.1">
    <property type="protein sequence ID" value="OB06G12820.1"/>
    <property type="gene ID" value="OB06G12820"/>
</dbReference>
<keyword evidence="3" id="KW-1185">Reference proteome</keyword>
<protein>
    <submittedName>
        <fullName evidence="2">Uncharacterized protein</fullName>
    </submittedName>
</protein>
<dbReference type="GeneID" id="102702664"/>
<dbReference type="InterPro" id="IPR045501">
    <property type="entry name" value="DUF6490"/>
</dbReference>
<dbReference type="AlphaFoldDB" id="J3MB88"/>
<name>J3MB88_ORYBR</name>
<accession>J3MB88</accession>
<keyword evidence="1" id="KW-0472">Membrane</keyword>
<dbReference type="HOGENOM" id="CLU_120305_2_1_1"/>
<organism evidence="2">
    <name type="scientific">Oryza brachyantha</name>
    <name type="common">malo sina</name>
    <dbReference type="NCBI Taxonomy" id="4533"/>
    <lineage>
        <taxon>Eukaryota</taxon>
        <taxon>Viridiplantae</taxon>
        <taxon>Streptophyta</taxon>
        <taxon>Embryophyta</taxon>
        <taxon>Tracheophyta</taxon>
        <taxon>Spermatophyta</taxon>
        <taxon>Magnoliopsida</taxon>
        <taxon>Liliopsida</taxon>
        <taxon>Poales</taxon>
        <taxon>Poaceae</taxon>
        <taxon>BOP clade</taxon>
        <taxon>Oryzoideae</taxon>
        <taxon>Oryzeae</taxon>
        <taxon>Oryzinae</taxon>
        <taxon>Oryza</taxon>
    </lineage>
</organism>
<dbReference type="OMA" id="RWQCSAL"/>
<dbReference type="KEGG" id="obr:102702664"/>
<evidence type="ECO:0000256" key="1">
    <source>
        <dbReference type="SAM" id="Phobius"/>
    </source>
</evidence>
<feature type="transmembrane region" description="Helical" evidence="1">
    <location>
        <begin position="94"/>
        <end position="116"/>
    </location>
</feature>
<dbReference type="Gramene" id="OB06G12820.1">
    <property type="protein sequence ID" value="OB06G12820.1"/>
    <property type="gene ID" value="OB06G12820"/>
</dbReference>
<dbReference type="Pfam" id="PF20100">
    <property type="entry name" value="DUF6490"/>
    <property type="match status" value="1"/>
</dbReference>
<dbReference type="Proteomes" id="UP000006038">
    <property type="component" value="Chromosome 6"/>
</dbReference>
<keyword evidence="1" id="KW-0812">Transmembrane</keyword>
<proteinExistence type="predicted"/>
<feature type="transmembrane region" description="Helical" evidence="1">
    <location>
        <begin position="32"/>
        <end position="51"/>
    </location>
</feature>
<dbReference type="PANTHER" id="PTHR46610">
    <property type="entry name" value="OS05G0181300 PROTEIN"/>
    <property type="match status" value="1"/>
</dbReference>
<keyword evidence="1" id="KW-1133">Transmembrane helix</keyword>
<dbReference type="OrthoDB" id="689180at2759"/>
<reference evidence="2" key="1">
    <citation type="journal article" date="2013" name="Nat. Commun.">
        <title>Whole-genome sequencing of Oryza brachyantha reveals mechanisms underlying Oryza genome evolution.</title>
        <authorList>
            <person name="Chen J."/>
            <person name="Huang Q."/>
            <person name="Gao D."/>
            <person name="Wang J."/>
            <person name="Lang Y."/>
            <person name="Liu T."/>
            <person name="Li B."/>
            <person name="Bai Z."/>
            <person name="Luis Goicoechea J."/>
            <person name="Liang C."/>
            <person name="Chen C."/>
            <person name="Zhang W."/>
            <person name="Sun S."/>
            <person name="Liao Y."/>
            <person name="Zhang X."/>
            <person name="Yang L."/>
            <person name="Song C."/>
            <person name="Wang M."/>
            <person name="Shi J."/>
            <person name="Liu G."/>
            <person name="Liu J."/>
            <person name="Zhou H."/>
            <person name="Zhou W."/>
            <person name="Yu Q."/>
            <person name="An N."/>
            <person name="Chen Y."/>
            <person name="Cai Q."/>
            <person name="Wang B."/>
            <person name="Liu B."/>
            <person name="Min J."/>
            <person name="Huang Y."/>
            <person name="Wu H."/>
            <person name="Li Z."/>
            <person name="Zhang Y."/>
            <person name="Yin Y."/>
            <person name="Song W."/>
            <person name="Jiang J."/>
            <person name="Jackson S.A."/>
            <person name="Wing R.A."/>
            <person name="Wang J."/>
            <person name="Chen M."/>
        </authorList>
    </citation>
    <scope>NUCLEOTIDE SEQUENCE [LARGE SCALE GENOMIC DNA]</scope>
    <source>
        <strain evidence="2">cv. IRGC 101232</strain>
    </source>
</reference>
<dbReference type="PANTHER" id="PTHR46610:SF8">
    <property type="entry name" value="OS06G0147000 PROTEIN"/>
    <property type="match status" value="1"/>
</dbReference>
<gene>
    <name evidence="2" type="primary">LOC102702664</name>
</gene>